<feature type="transmembrane region" description="Helical" evidence="1">
    <location>
        <begin position="132"/>
        <end position="152"/>
    </location>
</feature>
<sequence>MPAPPETLLPDERKGWGAVVGIGLATGLALLPAGSYGLVLTWVGGGVGLLFFAAVLLALVGGSAWAVGAAGGRRAFGAVAPLVGSPWLLLAWPQPPAAGLQGWAMLLSGLLAASVAAAGIPRTRWFGRAGAALFAGLPLLALMVWFAFLTVGDFGDRAGELRRPYLLAGDYDEDYVALSFDHSSVAYRTPDGAQIGVSSYADVDDQVSEGKDLALGTCARDQGPLLSCDVTGADHELRLVVFEGDADESDLAAAVEHLRPMSTWAFYANARRYVEVFPG</sequence>
<feature type="transmembrane region" description="Helical" evidence="1">
    <location>
        <begin position="49"/>
        <end position="68"/>
    </location>
</feature>
<keyword evidence="1" id="KW-0472">Membrane</keyword>
<name>A0ABP4VRE0_9MICO</name>
<dbReference type="RefSeq" id="WP_344249786.1">
    <property type="nucleotide sequence ID" value="NZ_BAAAPM010000008.1"/>
</dbReference>
<keyword evidence="1" id="KW-1133">Transmembrane helix</keyword>
<reference evidence="3" key="1">
    <citation type="journal article" date="2019" name="Int. J. Syst. Evol. Microbiol.">
        <title>The Global Catalogue of Microorganisms (GCM) 10K type strain sequencing project: providing services to taxonomists for standard genome sequencing and annotation.</title>
        <authorList>
            <consortium name="The Broad Institute Genomics Platform"/>
            <consortium name="The Broad Institute Genome Sequencing Center for Infectious Disease"/>
            <person name="Wu L."/>
            <person name="Ma J."/>
        </authorList>
    </citation>
    <scope>NUCLEOTIDE SEQUENCE [LARGE SCALE GENOMIC DNA]</scope>
    <source>
        <strain evidence="3">JCM 15589</strain>
    </source>
</reference>
<feature type="transmembrane region" description="Helical" evidence="1">
    <location>
        <begin position="16"/>
        <end position="43"/>
    </location>
</feature>
<keyword evidence="1" id="KW-0812">Transmembrane</keyword>
<proteinExistence type="predicted"/>
<accession>A0ABP4VRE0</accession>
<dbReference type="Proteomes" id="UP001501138">
    <property type="component" value="Unassembled WGS sequence"/>
</dbReference>
<protein>
    <submittedName>
        <fullName evidence="2">Uncharacterized protein</fullName>
    </submittedName>
</protein>
<dbReference type="EMBL" id="BAAAPM010000008">
    <property type="protein sequence ID" value="GAA1735589.1"/>
    <property type="molecule type" value="Genomic_DNA"/>
</dbReference>
<evidence type="ECO:0000313" key="2">
    <source>
        <dbReference type="EMBL" id="GAA1735589.1"/>
    </source>
</evidence>
<organism evidence="2 3">
    <name type="scientific">Isoptericola hypogeus</name>
    <dbReference type="NCBI Taxonomy" id="300179"/>
    <lineage>
        <taxon>Bacteria</taxon>
        <taxon>Bacillati</taxon>
        <taxon>Actinomycetota</taxon>
        <taxon>Actinomycetes</taxon>
        <taxon>Micrococcales</taxon>
        <taxon>Promicromonosporaceae</taxon>
        <taxon>Isoptericola</taxon>
    </lineage>
</organism>
<comment type="caution">
    <text evidence="2">The sequence shown here is derived from an EMBL/GenBank/DDBJ whole genome shotgun (WGS) entry which is preliminary data.</text>
</comment>
<gene>
    <name evidence="2" type="ORF">GCM10009809_33470</name>
</gene>
<evidence type="ECO:0000256" key="1">
    <source>
        <dbReference type="SAM" id="Phobius"/>
    </source>
</evidence>
<evidence type="ECO:0000313" key="3">
    <source>
        <dbReference type="Proteomes" id="UP001501138"/>
    </source>
</evidence>
<feature type="transmembrane region" description="Helical" evidence="1">
    <location>
        <begin position="100"/>
        <end position="120"/>
    </location>
</feature>
<keyword evidence="3" id="KW-1185">Reference proteome</keyword>